<organism evidence="13 14">
    <name type="scientific">Scylla paramamosain</name>
    <name type="common">Mud crab</name>
    <dbReference type="NCBI Taxonomy" id="85552"/>
    <lineage>
        <taxon>Eukaryota</taxon>
        <taxon>Metazoa</taxon>
        <taxon>Ecdysozoa</taxon>
        <taxon>Arthropoda</taxon>
        <taxon>Crustacea</taxon>
        <taxon>Multicrustacea</taxon>
        <taxon>Malacostraca</taxon>
        <taxon>Eumalacostraca</taxon>
        <taxon>Eucarida</taxon>
        <taxon>Decapoda</taxon>
        <taxon>Pleocyemata</taxon>
        <taxon>Brachyura</taxon>
        <taxon>Eubrachyura</taxon>
        <taxon>Portunoidea</taxon>
        <taxon>Portunidae</taxon>
        <taxon>Portuninae</taxon>
        <taxon>Scylla</taxon>
    </lineage>
</organism>
<dbReference type="PANTHER" id="PTHR12231">
    <property type="entry name" value="CTX-RELATED TYPE I TRANSMEMBRANE PROTEIN"/>
    <property type="match status" value="1"/>
</dbReference>
<keyword evidence="8" id="KW-0393">Immunoglobulin domain</keyword>
<dbReference type="Gene3D" id="2.60.40.10">
    <property type="entry name" value="Immunoglobulins"/>
    <property type="match status" value="3"/>
</dbReference>
<keyword evidence="10" id="KW-0812">Transmembrane</keyword>
<feature type="domain" description="Ig-like" evidence="12">
    <location>
        <begin position="44"/>
        <end position="129"/>
    </location>
</feature>
<evidence type="ECO:0000256" key="5">
    <source>
        <dbReference type="ARBA" id="ARBA00023136"/>
    </source>
</evidence>
<dbReference type="PROSITE" id="PS50835">
    <property type="entry name" value="IG_LIKE"/>
    <property type="match status" value="3"/>
</dbReference>
<dbReference type="InterPro" id="IPR003598">
    <property type="entry name" value="Ig_sub2"/>
</dbReference>
<dbReference type="InterPro" id="IPR003599">
    <property type="entry name" value="Ig_sub"/>
</dbReference>
<dbReference type="CDD" id="cd00096">
    <property type="entry name" value="Ig"/>
    <property type="match status" value="1"/>
</dbReference>
<keyword evidence="6" id="KW-1015">Disulfide bond</keyword>
<keyword evidence="5 10" id="KW-0472">Membrane</keyword>
<evidence type="ECO:0000259" key="12">
    <source>
        <dbReference type="PROSITE" id="PS50835"/>
    </source>
</evidence>
<feature type="chain" id="PRO_5043486104" description="Ig-like domain-containing protein" evidence="11">
    <location>
        <begin position="29"/>
        <end position="446"/>
    </location>
</feature>
<sequence length="446" mass="49591">MGSAAPHPAPRLLLQLGAALLLFTSGGAERAPSPHSNRVHSFEPQFLEPLQNVTVTEGREATFTCVVDHLGGYRVAWIKADTKAILAIHNRVITHNNRMNVIHSDHKTWELKIKDVRRNDSGEYMCQINTDPMKHQVGHLNVVIPPDIIAEESSGRCDGVRGQHEPRVEWRREDGRKIALRPAGQSKNEVQTWEGSELILERVTRDDMGAYLCIASNEIPPAVSKRMVVQVHFHPVVRIPNQLVGAPVGTNVTLECEVEASPKSINFWTKIMDEQGPQIVDSRRYVNKEIEVNQYTLKMHLTILDLEEDDFTHYSCTAKNSLGEVKGKIKLYEIPLPKPLTTPQEVLVGTVGGEDDNLIPHTRHDQLIPLTEDKQAASPRQGKPSATRPPPPSRPRNTHAVPYSPEEPRGDRGTGAGAATPLLGPILAALLVVILVPRVSWYRGLW</sequence>
<dbReference type="SMART" id="SM00408">
    <property type="entry name" value="IGc2"/>
    <property type="match status" value="3"/>
</dbReference>
<dbReference type="InterPro" id="IPR013098">
    <property type="entry name" value="Ig_I-set"/>
</dbReference>
<evidence type="ECO:0000256" key="10">
    <source>
        <dbReference type="SAM" id="Phobius"/>
    </source>
</evidence>
<dbReference type="EMBL" id="JARAKH010000039">
    <property type="protein sequence ID" value="KAK8381919.1"/>
    <property type="molecule type" value="Genomic_DNA"/>
</dbReference>
<accession>A0AAW0T2Q3</accession>
<evidence type="ECO:0000256" key="2">
    <source>
        <dbReference type="ARBA" id="ARBA00022475"/>
    </source>
</evidence>
<keyword evidence="2" id="KW-1003">Cell membrane</keyword>
<dbReference type="GO" id="GO:0005886">
    <property type="term" value="C:plasma membrane"/>
    <property type="evidence" value="ECO:0007669"/>
    <property type="project" value="UniProtKB-SubCell"/>
</dbReference>
<keyword evidence="4" id="KW-0677">Repeat</keyword>
<dbReference type="InterPro" id="IPR036179">
    <property type="entry name" value="Ig-like_dom_sf"/>
</dbReference>
<evidence type="ECO:0000256" key="11">
    <source>
        <dbReference type="SAM" id="SignalP"/>
    </source>
</evidence>
<dbReference type="Pfam" id="PF07679">
    <property type="entry name" value="I-set"/>
    <property type="match status" value="3"/>
</dbReference>
<feature type="region of interest" description="Disordered" evidence="9">
    <location>
        <begin position="351"/>
        <end position="416"/>
    </location>
</feature>
<feature type="domain" description="Ig-like" evidence="12">
    <location>
        <begin position="157"/>
        <end position="224"/>
    </location>
</feature>
<name>A0AAW0T2Q3_SCYPA</name>
<feature type="domain" description="Ig-like" evidence="12">
    <location>
        <begin position="235"/>
        <end position="332"/>
    </location>
</feature>
<feature type="compositionally biased region" description="Basic and acidic residues" evidence="9">
    <location>
        <begin position="362"/>
        <end position="375"/>
    </location>
</feature>
<reference evidence="13 14" key="1">
    <citation type="submission" date="2023-03" db="EMBL/GenBank/DDBJ databases">
        <title>High-quality genome of Scylla paramamosain provides insights in environmental adaptation.</title>
        <authorList>
            <person name="Zhang L."/>
        </authorList>
    </citation>
    <scope>NUCLEOTIDE SEQUENCE [LARGE SCALE GENOMIC DNA]</scope>
    <source>
        <strain evidence="13">LZ_2023a</strain>
        <tissue evidence="13">Muscle</tissue>
    </source>
</reference>
<dbReference type="SMART" id="SM00409">
    <property type="entry name" value="IG"/>
    <property type="match status" value="3"/>
</dbReference>
<dbReference type="GO" id="GO:0043005">
    <property type="term" value="C:neuron projection"/>
    <property type="evidence" value="ECO:0007669"/>
    <property type="project" value="TreeGrafter"/>
</dbReference>
<dbReference type="AlphaFoldDB" id="A0AAW0T2Q3"/>
<dbReference type="FunFam" id="2.60.40.10:FF:000328">
    <property type="entry name" value="CLUMA_CG000981, isoform A"/>
    <property type="match status" value="1"/>
</dbReference>
<evidence type="ECO:0000313" key="13">
    <source>
        <dbReference type="EMBL" id="KAK8381919.1"/>
    </source>
</evidence>
<evidence type="ECO:0000313" key="14">
    <source>
        <dbReference type="Proteomes" id="UP001487740"/>
    </source>
</evidence>
<feature type="signal peptide" evidence="11">
    <location>
        <begin position="1"/>
        <end position="28"/>
    </location>
</feature>
<comment type="subcellular location">
    <subcellularLocation>
        <location evidence="1">Cell membrane</location>
    </subcellularLocation>
</comment>
<evidence type="ECO:0000256" key="6">
    <source>
        <dbReference type="ARBA" id="ARBA00023157"/>
    </source>
</evidence>
<dbReference type="Proteomes" id="UP001487740">
    <property type="component" value="Unassembled WGS sequence"/>
</dbReference>
<dbReference type="InterPro" id="IPR007110">
    <property type="entry name" value="Ig-like_dom"/>
</dbReference>
<comment type="caution">
    <text evidence="13">The sequence shown here is derived from an EMBL/GenBank/DDBJ whole genome shotgun (WGS) entry which is preliminary data.</text>
</comment>
<evidence type="ECO:0000256" key="8">
    <source>
        <dbReference type="ARBA" id="ARBA00023319"/>
    </source>
</evidence>
<keyword evidence="14" id="KW-1185">Reference proteome</keyword>
<dbReference type="InterPro" id="IPR013783">
    <property type="entry name" value="Ig-like_fold"/>
</dbReference>
<evidence type="ECO:0000256" key="1">
    <source>
        <dbReference type="ARBA" id="ARBA00004236"/>
    </source>
</evidence>
<gene>
    <name evidence="13" type="ORF">O3P69_015139</name>
</gene>
<protein>
    <recommendedName>
        <fullName evidence="12">Ig-like domain-containing protein</fullName>
    </recommendedName>
</protein>
<feature type="transmembrane region" description="Helical" evidence="10">
    <location>
        <begin position="422"/>
        <end position="441"/>
    </location>
</feature>
<dbReference type="PANTHER" id="PTHR12231:SF87">
    <property type="entry name" value="DPR-INTERACTING PROTEIN BETA, ISOFORM C"/>
    <property type="match status" value="1"/>
</dbReference>
<dbReference type="SUPFAM" id="SSF48726">
    <property type="entry name" value="Immunoglobulin"/>
    <property type="match status" value="3"/>
</dbReference>
<evidence type="ECO:0000256" key="3">
    <source>
        <dbReference type="ARBA" id="ARBA00022729"/>
    </source>
</evidence>
<evidence type="ECO:0000256" key="7">
    <source>
        <dbReference type="ARBA" id="ARBA00023180"/>
    </source>
</evidence>
<keyword evidence="10" id="KW-1133">Transmembrane helix</keyword>
<proteinExistence type="predicted"/>
<dbReference type="InterPro" id="IPR051170">
    <property type="entry name" value="Neural/epithelial_adhesion"/>
</dbReference>
<keyword evidence="7" id="KW-0325">Glycoprotein</keyword>
<evidence type="ECO:0000256" key="4">
    <source>
        <dbReference type="ARBA" id="ARBA00022737"/>
    </source>
</evidence>
<evidence type="ECO:0000256" key="9">
    <source>
        <dbReference type="SAM" id="MobiDB-lite"/>
    </source>
</evidence>
<keyword evidence="3 11" id="KW-0732">Signal</keyword>